<gene>
    <name evidence="2" type="ORF">AFUB_102020</name>
</gene>
<accession>B0YF96</accession>
<dbReference type="AlphaFoldDB" id="B0YF96"/>
<name>B0YF96_ASPFC</name>
<proteinExistence type="predicted"/>
<organism evidence="2 3">
    <name type="scientific">Aspergillus fumigatus (strain CBS 144.89 / FGSC A1163 / CEA10)</name>
    <name type="common">Neosartorya fumigata</name>
    <dbReference type="NCBI Taxonomy" id="451804"/>
    <lineage>
        <taxon>Eukaryota</taxon>
        <taxon>Fungi</taxon>
        <taxon>Dikarya</taxon>
        <taxon>Ascomycota</taxon>
        <taxon>Pezizomycotina</taxon>
        <taxon>Eurotiomycetes</taxon>
        <taxon>Eurotiomycetidae</taxon>
        <taxon>Eurotiales</taxon>
        <taxon>Aspergillaceae</taxon>
        <taxon>Aspergillus</taxon>
        <taxon>Aspergillus subgen. Fumigati</taxon>
    </lineage>
</organism>
<sequence length="60" mass="6249">MAGLCESDGRGQPSKTRSDKKDIQAHVARGLGDIGQGALQRLRKLEAITGVANTLTVSDG</sequence>
<keyword evidence="3" id="KW-1185">Reference proteome</keyword>
<evidence type="ECO:0000313" key="3">
    <source>
        <dbReference type="Proteomes" id="UP000001699"/>
    </source>
</evidence>
<dbReference type="EMBL" id="DS499604">
    <property type="protein sequence ID" value="EDP47209.1"/>
    <property type="molecule type" value="Genomic_DNA"/>
</dbReference>
<dbReference type="VEuPathDB" id="FungiDB:AFUB_102020"/>
<dbReference type="HOGENOM" id="CLU_2941305_0_0_1"/>
<dbReference type="Proteomes" id="UP000001699">
    <property type="component" value="Unassembled WGS sequence"/>
</dbReference>
<evidence type="ECO:0000256" key="1">
    <source>
        <dbReference type="SAM" id="MobiDB-lite"/>
    </source>
</evidence>
<reference evidence="2 3" key="1">
    <citation type="journal article" date="2008" name="PLoS Genet.">
        <title>Genomic islands in the pathogenic filamentous fungus Aspergillus fumigatus.</title>
        <authorList>
            <person name="Fedorova N.D."/>
            <person name="Khaldi N."/>
            <person name="Joardar V.S."/>
            <person name="Maiti R."/>
            <person name="Amedeo P."/>
            <person name="Anderson M.J."/>
            <person name="Crabtree J."/>
            <person name="Silva J.C."/>
            <person name="Badger J.H."/>
            <person name="Albarraq A."/>
            <person name="Angiuoli S."/>
            <person name="Bussey H."/>
            <person name="Bowyer P."/>
            <person name="Cotty P.J."/>
            <person name="Dyer P.S."/>
            <person name="Egan A."/>
            <person name="Galens K."/>
            <person name="Fraser-Liggett C.M."/>
            <person name="Haas B.J."/>
            <person name="Inman J.M."/>
            <person name="Kent R."/>
            <person name="Lemieux S."/>
            <person name="Malavazi I."/>
            <person name="Orvis J."/>
            <person name="Roemer T."/>
            <person name="Ronning C.M."/>
            <person name="Sundaram J.P."/>
            <person name="Sutton G."/>
            <person name="Turner G."/>
            <person name="Venter J.C."/>
            <person name="White O.R."/>
            <person name="Whitty B.R."/>
            <person name="Youngman P."/>
            <person name="Wolfe K.H."/>
            <person name="Goldman G.H."/>
            <person name="Wortman J.R."/>
            <person name="Jiang B."/>
            <person name="Denning D.W."/>
            <person name="Nierman W.C."/>
        </authorList>
    </citation>
    <scope>NUCLEOTIDE SEQUENCE [LARGE SCALE GENOMIC DNA]</scope>
    <source>
        <strain evidence="3">CBS 144.89 / FGSC A1163 / CEA10</strain>
    </source>
</reference>
<evidence type="ECO:0000313" key="2">
    <source>
        <dbReference type="EMBL" id="EDP47209.1"/>
    </source>
</evidence>
<protein>
    <submittedName>
        <fullName evidence="2">Uncharacterized protein</fullName>
    </submittedName>
</protein>
<feature type="region of interest" description="Disordered" evidence="1">
    <location>
        <begin position="1"/>
        <end position="22"/>
    </location>
</feature>